<proteinExistence type="predicted"/>
<protein>
    <recommendedName>
        <fullName evidence="1">EF-hand domain-containing protein</fullName>
    </recommendedName>
</protein>
<evidence type="ECO:0000313" key="3">
    <source>
        <dbReference type="Proteomes" id="UP000707451"/>
    </source>
</evidence>
<dbReference type="SUPFAM" id="SSF47473">
    <property type="entry name" value="EF-hand"/>
    <property type="match status" value="1"/>
</dbReference>
<comment type="caution">
    <text evidence="2">The sequence shown here is derived from an EMBL/GenBank/DDBJ whole genome shotgun (WGS) entry which is preliminary data.</text>
</comment>
<dbReference type="Proteomes" id="UP000707451">
    <property type="component" value="Unassembled WGS sequence"/>
</dbReference>
<dbReference type="EMBL" id="JAHRHY010000002">
    <property type="protein sequence ID" value="KAG9071545.1"/>
    <property type="molecule type" value="Genomic_DNA"/>
</dbReference>
<sequence length="66" mass="7217">MSRDITNSPRRPDTIALSAREKQVYDQLWAAADVNQCGFITGTDAVSLFAKSGLPSQTLAQAKYIE</sequence>
<dbReference type="PROSITE" id="PS50222">
    <property type="entry name" value="EF_HAND_2"/>
    <property type="match status" value="1"/>
</dbReference>
<feature type="domain" description="EF-hand" evidence="1">
    <location>
        <begin position="20"/>
        <end position="55"/>
    </location>
</feature>
<accession>A0A9P8BX36</accession>
<dbReference type="InterPro" id="IPR011992">
    <property type="entry name" value="EF-hand-dom_pair"/>
</dbReference>
<reference evidence="2" key="1">
    <citation type="submission" date="2021-06" db="EMBL/GenBank/DDBJ databases">
        <title>Genome Sequence of Mortierella hyaline Strain SCG-10, a Cold-Adapted, Nitrate-Reducing Fungus Isolated from Soil in Minnesota, USA.</title>
        <authorList>
            <person name="Aldossari N."/>
        </authorList>
    </citation>
    <scope>NUCLEOTIDE SEQUENCE</scope>
    <source>
        <strain evidence="2">SCG-10</strain>
    </source>
</reference>
<dbReference type="GO" id="GO:0005509">
    <property type="term" value="F:calcium ion binding"/>
    <property type="evidence" value="ECO:0007669"/>
    <property type="project" value="InterPro"/>
</dbReference>
<organism evidence="2 3">
    <name type="scientific">Linnemannia hyalina</name>
    <dbReference type="NCBI Taxonomy" id="64524"/>
    <lineage>
        <taxon>Eukaryota</taxon>
        <taxon>Fungi</taxon>
        <taxon>Fungi incertae sedis</taxon>
        <taxon>Mucoromycota</taxon>
        <taxon>Mortierellomycotina</taxon>
        <taxon>Mortierellomycetes</taxon>
        <taxon>Mortierellales</taxon>
        <taxon>Mortierellaceae</taxon>
        <taxon>Linnemannia</taxon>
    </lineage>
</organism>
<keyword evidence="3" id="KW-1185">Reference proteome</keyword>
<dbReference type="OrthoDB" id="524326at2759"/>
<evidence type="ECO:0000313" key="2">
    <source>
        <dbReference type="EMBL" id="KAG9071545.1"/>
    </source>
</evidence>
<gene>
    <name evidence="2" type="ORF">KI688_005757</name>
</gene>
<dbReference type="Gene3D" id="1.10.238.10">
    <property type="entry name" value="EF-hand"/>
    <property type="match status" value="1"/>
</dbReference>
<name>A0A9P8BX36_9FUNG</name>
<evidence type="ECO:0000259" key="1">
    <source>
        <dbReference type="PROSITE" id="PS50222"/>
    </source>
</evidence>
<dbReference type="InterPro" id="IPR002048">
    <property type="entry name" value="EF_hand_dom"/>
</dbReference>
<dbReference type="AlphaFoldDB" id="A0A9P8BX36"/>